<name>A0A7C9BG51_9BACT</name>
<accession>A0A7C9BG51</accession>
<dbReference type="EMBL" id="WHLY01000002">
    <property type="protein sequence ID" value="MPR33274.1"/>
    <property type="molecule type" value="Genomic_DNA"/>
</dbReference>
<evidence type="ECO:0000313" key="1">
    <source>
        <dbReference type="EMBL" id="MPR33274.1"/>
    </source>
</evidence>
<dbReference type="AlphaFoldDB" id="A0A7C9BG51"/>
<evidence type="ECO:0008006" key="3">
    <source>
        <dbReference type="Google" id="ProtNLM"/>
    </source>
</evidence>
<protein>
    <recommendedName>
        <fullName evidence="3">Peptidase A2 domain-containing protein</fullName>
    </recommendedName>
</protein>
<evidence type="ECO:0000313" key="2">
    <source>
        <dbReference type="Proteomes" id="UP000479293"/>
    </source>
</evidence>
<gene>
    <name evidence="1" type="ORF">GBK04_07855</name>
</gene>
<comment type="caution">
    <text evidence="1">The sequence shown here is derived from an EMBL/GenBank/DDBJ whole genome shotgun (WGS) entry which is preliminary data.</text>
</comment>
<dbReference type="RefSeq" id="WP_152758388.1">
    <property type="nucleotide sequence ID" value="NZ_WHLY01000002.1"/>
</dbReference>
<sequence>MKLFFTLTFLLISDITFGQKIEWIPFNWQGDSVSGKYLDKLYITIPVTIDNMPNKFNMQFDLGAKSTMIYGKSFENYLDNNKNLSKKIDTSLVFWMDNGKNFKFKNVDFKLGKVSFGNRDIGLFKDFGDIIPIDSIITNSEKHIGTIAPDLFQDKILIIDYPNKRICVTSELPKQFVKANFRPYKIKDGRIKIPFLINNKQEDLLFDTGSSLFALMTTEERAKQISNEKIIDSLKISSWGEYYMVYGQTVNSKIKFGKKELKPATVFYDRLNKFDKFYDEEKIWGITGNAYFLNNIVIIDYKKKLFGVK</sequence>
<keyword evidence="2" id="KW-1185">Reference proteome</keyword>
<dbReference type="Proteomes" id="UP000479293">
    <property type="component" value="Unassembled WGS sequence"/>
</dbReference>
<reference evidence="1 2" key="1">
    <citation type="submission" date="2019-10" db="EMBL/GenBank/DDBJ databases">
        <title>Draft Genome Sequence of Cytophagaceae sp. SJW1-29.</title>
        <authorList>
            <person name="Choi A."/>
        </authorList>
    </citation>
    <scope>NUCLEOTIDE SEQUENCE [LARGE SCALE GENOMIC DNA]</scope>
    <source>
        <strain evidence="1 2">SJW1-29</strain>
    </source>
</reference>
<proteinExistence type="predicted"/>
<organism evidence="1 2">
    <name type="scientific">Salmonirosea aquatica</name>
    <dbReference type="NCBI Taxonomy" id="2654236"/>
    <lineage>
        <taxon>Bacteria</taxon>
        <taxon>Pseudomonadati</taxon>
        <taxon>Bacteroidota</taxon>
        <taxon>Cytophagia</taxon>
        <taxon>Cytophagales</taxon>
        <taxon>Spirosomataceae</taxon>
        <taxon>Salmonirosea</taxon>
    </lineage>
</organism>